<dbReference type="PANTHER" id="PTHR43370">
    <property type="entry name" value="SUGAR ABC TRANSPORTER INTEGRAL MEMBRANE PROTEIN-RELATED"/>
    <property type="match status" value="1"/>
</dbReference>
<keyword evidence="1" id="KW-0812">Transmembrane</keyword>
<organism evidence="2">
    <name type="scientific">marine sediment metagenome</name>
    <dbReference type="NCBI Taxonomy" id="412755"/>
    <lineage>
        <taxon>unclassified sequences</taxon>
        <taxon>metagenomes</taxon>
        <taxon>ecological metagenomes</taxon>
    </lineage>
</organism>
<sequence length="73" mass="7977">GSWKPGKALLGAVLFAGFDALQIRVQQTSFGADIPYQIFLMTPYILSIVALILVSRRAQVPAALMIPFNKGER</sequence>
<comment type="caution">
    <text evidence="2">The sequence shown here is derived from an EMBL/GenBank/DDBJ whole genome shotgun (WGS) entry which is preliminary data.</text>
</comment>
<accession>A0A0F9P1A9</accession>
<keyword evidence="1" id="KW-0472">Membrane</keyword>
<dbReference type="AlphaFoldDB" id="A0A0F9P1A9"/>
<feature type="transmembrane region" description="Helical" evidence="1">
    <location>
        <begin position="36"/>
        <end position="55"/>
    </location>
</feature>
<keyword evidence="1" id="KW-1133">Transmembrane helix</keyword>
<feature type="non-terminal residue" evidence="2">
    <location>
        <position position="1"/>
    </location>
</feature>
<name>A0A0F9P1A9_9ZZZZ</name>
<evidence type="ECO:0008006" key="3">
    <source>
        <dbReference type="Google" id="ProtNLM"/>
    </source>
</evidence>
<evidence type="ECO:0000256" key="1">
    <source>
        <dbReference type="SAM" id="Phobius"/>
    </source>
</evidence>
<proteinExistence type="predicted"/>
<dbReference type="EMBL" id="LAZR01002939">
    <property type="protein sequence ID" value="KKN23794.1"/>
    <property type="molecule type" value="Genomic_DNA"/>
</dbReference>
<protein>
    <recommendedName>
        <fullName evidence="3">ABC transporter permease</fullName>
    </recommendedName>
</protein>
<dbReference type="PANTHER" id="PTHR43370:SF2">
    <property type="entry name" value="ABC TRANSPORTER PERMEASE PROTEIN"/>
    <property type="match status" value="1"/>
</dbReference>
<gene>
    <name evidence="2" type="ORF">LCGC14_0901450</name>
</gene>
<reference evidence="2" key="1">
    <citation type="journal article" date="2015" name="Nature">
        <title>Complex archaea that bridge the gap between prokaryotes and eukaryotes.</title>
        <authorList>
            <person name="Spang A."/>
            <person name="Saw J.H."/>
            <person name="Jorgensen S.L."/>
            <person name="Zaremba-Niedzwiedzka K."/>
            <person name="Martijn J."/>
            <person name="Lind A.E."/>
            <person name="van Eijk R."/>
            <person name="Schleper C."/>
            <person name="Guy L."/>
            <person name="Ettema T.J."/>
        </authorList>
    </citation>
    <scope>NUCLEOTIDE SEQUENCE</scope>
</reference>
<evidence type="ECO:0000313" key="2">
    <source>
        <dbReference type="EMBL" id="KKN23794.1"/>
    </source>
</evidence>